<evidence type="ECO:0008006" key="9">
    <source>
        <dbReference type="Google" id="ProtNLM"/>
    </source>
</evidence>
<evidence type="ECO:0000256" key="6">
    <source>
        <dbReference type="SAM" id="Coils"/>
    </source>
</evidence>
<dbReference type="GO" id="GO:0051301">
    <property type="term" value="P:cell division"/>
    <property type="evidence" value="ECO:0007669"/>
    <property type="project" value="UniProtKB-KW"/>
</dbReference>
<dbReference type="EMBL" id="BORT01000002">
    <property type="protein sequence ID" value="GIO45967.1"/>
    <property type="molecule type" value="Genomic_DNA"/>
</dbReference>
<dbReference type="PANTHER" id="PTHR35794:SF1">
    <property type="entry name" value="CELL CYCLE PROTEIN GPSB"/>
    <property type="match status" value="1"/>
</dbReference>
<comment type="subcellular location">
    <subcellularLocation>
        <location evidence="1">Cytoplasm</location>
    </subcellularLocation>
</comment>
<protein>
    <recommendedName>
        <fullName evidence="9">DivIVA domain-containing protein</fullName>
    </recommendedName>
</protein>
<reference evidence="7 8" key="1">
    <citation type="submission" date="2021-03" db="EMBL/GenBank/DDBJ databases">
        <title>Antimicrobial resistance genes in bacteria isolated from Japanese honey, and their potential for conferring macrolide and lincosamide resistance in the American foulbrood pathogen Paenibacillus larvae.</title>
        <authorList>
            <person name="Okamoto M."/>
            <person name="Kumagai M."/>
            <person name="Kanamori H."/>
            <person name="Takamatsu D."/>
        </authorList>
    </citation>
    <scope>NUCLEOTIDE SEQUENCE [LARGE SCALE GENOMIC DNA]</scope>
    <source>
        <strain evidence="7 8">J34TS1</strain>
    </source>
</reference>
<name>A0A919YCG1_9BACL</name>
<organism evidence="7 8">
    <name type="scientific">Paenibacillus azoreducens</name>
    <dbReference type="NCBI Taxonomy" id="116718"/>
    <lineage>
        <taxon>Bacteria</taxon>
        <taxon>Bacillati</taxon>
        <taxon>Bacillota</taxon>
        <taxon>Bacilli</taxon>
        <taxon>Bacillales</taxon>
        <taxon>Paenibacillaceae</taxon>
        <taxon>Paenibacillus</taxon>
    </lineage>
</organism>
<dbReference type="NCBIfam" id="TIGR03544">
    <property type="entry name" value="DivI1A_domain"/>
    <property type="match status" value="1"/>
</dbReference>
<dbReference type="GO" id="GO:0005737">
    <property type="term" value="C:cytoplasm"/>
    <property type="evidence" value="ECO:0007669"/>
    <property type="project" value="UniProtKB-SubCell"/>
</dbReference>
<feature type="coiled-coil region" evidence="6">
    <location>
        <begin position="46"/>
        <end position="73"/>
    </location>
</feature>
<keyword evidence="5" id="KW-0131">Cell cycle</keyword>
<dbReference type="AlphaFoldDB" id="A0A919YCG1"/>
<evidence type="ECO:0000313" key="7">
    <source>
        <dbReference type="EMBL" id="GIO45967.1"/>
    </source>
</evidence>
<dbReference type="InterPro" id="IPR007793">
    <property type="entry name" value="DivIVA_fam"/>
</dbReference>
<dbReference type="PANTHER" id="PTHR35794">
    <property type="entry name" value="CELL DIVISION PROTEIN DIVIVA"/>
    <property type="match status" value="1"/>
</dbReference>
<evidence type="ECO:0000256" key="5">
    <source>
        <dbReference type="ARBA" id="ARBA00023306"/>
    </source>
</evidence>
<evidence type="ECO:0000313" key="8">
    <source>
        <dbReference type="Proteomes" id="UP000682811"/>
    </source>
</evidence>
<evidence type="ECO:0000256" key="3">
    <source>
        <dbReference type="ARBA" id="ARBA00022618"/>
    </source>
</evidence>
<sequence>MQDQRSSDKQVMLTSWDIHNKDFSSTFNGYNKDEVNEFLDIIVKDYTAYAKIIQDLENEIKRLKKAAHSDQSNLEERVRNLEIHCWGMPRG</sequence>
<evidence type="ECO:0000256" key="1">
    <source>
        <dbReference type="ARBA" id="ARBA00004496"/>
    </source>
</evidence>
<proteinExistence type="predicted"/>
<evidence type="ECO:0000256" key="4">
    <source>
        <dbReference type="ARBA" id="ARBA00023054"/>
    </source>
</evidence>
<comment type="caution">
    <text evidence="7">The sequence shown here is derived from an EMBL/GenBank/DDBJ whole genome shotgun (WGS) entry which is preliminary data.</text>
</comment>
<accession>A0A919YCG1</accession>
<keyword evidence="2" id="KW-0963">Cytoplasm</keyword>
<gene>
    <name evidence="7" type="ORF">J34TS1_07320</name>
</gene>
<dbReference type="RefSeq" id="WP_212977054.1">
    <property type="nucleotide sequence ID" value="NZ_AP025343.1"/>
</dbReference>
<evidence type="ECO:0000256" key="2">
    <source>
        <dbReference type="ARBA" id="ARBA00022490"/>
    </source>
</evidence>
<dbReference type="Proteomes" id="UP000682811">
    <property type="component" value="Unassembled WGS sequence"/>
</dbReference>
<keyword evidence="3" id="KW-0132">Cell division</keyword>
<keyword evidence="8" id="KW-1185">Reference proteome</keyword>
<dbReference type="Pfam" id="PF05103">
    <property type="entry name" value="DivIVA"/>
    <property type="match status" value="1"/>
</dbReference>
<keyword evidence="4 6" id="KW-0175">Coiled coil</keyword>
<dbReference type="InterPro" id="IPR019933">
    <property type="entry name" value="DivIVA_domain"/>
</dbReference>
<dbReference type="Gene3D" id="6.10.250.660">
    <property type="match status" value="1"/>
</dbReference>